<dbReference type="RefSeq" id="WP_187578714.1">
    <property type="nucleotide sequence ID" value="NZ_CP060713.1"/>
</dbReference>
<dbReference type="AlphaFoldDB" id="A0A7G9RB97"/>
<protein>
    <submittedName>
        <fullName evidence="3">DUF3099 domain-containing protein</fullName>
    </submittedName>
</protein>
<dbReference type="Pfam" id="PF11298">
    <property type="entry name" value="DUF3099"/>
    <property type="match status" value="1"/>
</dbReference>
<evidence type="ECO:0000256" key="1">
    <source>
        <dbReference type="SAM" id="MobiDB-lite"/>
    </source>
</evidence>
<keyword evidence="2" id="KW-0812">Transmembrane</keyword>
<gene>
    <name evidence="3" type="ORF">H9L09_21015</name>
</gene>
<dbReference type="EMBL" id="CP060713">
    <property type="protein sequence ID" value="QNN52872.1"/>
    <property type="molecule type" value="Genomic_DNA"/>
</dbReference>
<keyword evidence="2" id="KW-1133">Transmembrane helix</keyword>
<accession>A0A7G9RB97</accession>
<proteinExistence type="predicted"/>
<reference evidence="3 4" key="1">
    <citation type="submission" date="2020-08" db="EMBL/GenBank/DDBJ databases">
        <title>Genome sequence of Nocardioides mesophilus KACC 16243T.</title>
        <authorList>
            <person name="Hyun D.-W."/>
            <person name="Bae J.-W."/>
        </authorList>
    </citation>
    <scope>NUCLEOTIDE SEQUENCE [LARGE SCALE GENOMIC DNA]</scope>
    <source>
        <strain evidence="3 4">KACC 16243</strain>
    </source>
</reference>
<dbReference type="KEGG" id="nmes:H9L09_21015"/>
<keyword evidence="2" id="KW-0472">Membrane</keyword>
<feature type="region of interest" description="Disordered" evidence="1">
    <location>
        <begin position="74"/>
        <end position="101"/>
    </location>
</feature>
<keyword evidence="4" id="KW-1185">Reference proteome</keyword>
<evidence type="ECO:0000313" key="4">
    <source>
        <dbReference type="Proteomes" id="UP000515947"/>
    </source>
</evidence>
<sequence>MVRRQTDDAVRITSATRSHSDDIGTRQRRYLISMGLRTLCFVLAVVFMGHWVMWVFLVASFVLPSIAVVIANAGASPDPGGGPEPFLGATDRRGLEGPPAS</sequence>
<feature type="transmembrane region" description="Helical" evidence="2">
    <location>
        <begin position="30"/>
        <end position="48"/>
    </location>
</feature>
<feature type="compositionally biased region" description="Basic and acidic residues" evidence="1">
    <location>
        <begin position="1"/>
        <end position="10"/>
    </location>
</feature>
<feature type="region of interest" description="Disordered" evidence="1">
    <location>
        <begin position="1"/>
        <end position="20"/>
    </location>
</feature>
<dbReference type="Proteomes" id="UP000515947">
    <property type="component" value="Chromosome"/>
</dbReference>
<dbReference type="InterPro" id="IPR021449">
    <property type="entry name" value="DUF3099"/>
</dbReference>
<evidence type="ECO:0000256" key="2">
    <source>
        <dbReference type="SAM" id="Phobius"/>
    </source>
</evidence>
<evidence type="ECO:0000313" key="3">
    <source>
        <dbReference type="EMBL" id="QNN52872.1"/>
    </source>
</evidence>
<name>A0A7G9RB97_9ACTN</name>
<organism evidence="3 4">
    <name type="scientific">Nocardioides mesophilus</name>
    <dbReference type="NCBI Taxonomy" id="433659"/>
    <lineage>
        <taxon>Bacteria</taxon>
        <taxon>Bacillati</taxon>
        <taxon>Actinomycetota</taxon>
        <taxon>Actinomycetes</taxon>
        <taxon>Propionibacteriales</taxon>
        <taxon>Nocardioidaceae</taxon>
        <taxon>Nocardioides</taxon>
    </lineage>
</organism>